<dbReference type="InterPro" id="IPR009734">
    <property type="entry name" value="Myoviridae_GpU"/>
</dbReference>
<reference evidence="1 2" key="1">
    <citation type="submission" date="2017-10" db="EMBL/GenBank/DDBJ databases">
        <title>Sphingobium yanoikuyae S72.</title>
        <authorList>
            <person name="Sanchez E."/>
            <person name="Bustos P."/>
            <person name="Mendoza P."/>
            <person name="Guo X."/>
            <person name="Mendoza A."/>
        </authorList>
    </citation>
    <scope>NUCLEOTIDE SEQUENCE [LARGE SCALE GENOMIC DNA]</scope>
    <source>
        <strain evidence="1 2">S72</strain>
    </source>
</reference>
<protein>
    <submittedName>
        <fullName evidence="1">Oxidoreductase</fullName>
    </submittedName>
</protein>
<dbReference type="InterPro" id="IPR016912">
    <property type="entry name" value="Phage_P2_GpU"/>
</dbReference>
<dbReference type="EMBL" id="CP023741">
    <property type="protein sequence ID" value="ATI83365.1"/>
    <property type="molecule type" value="Genomic_DNA"/>
</dbReference>
<dbReference type="KEGG" id="sya:A6768_16600"/>
<evidence type="ECO:0000313" key="1">
    <source>
        <dbReference type="EMBL" id="ATI83365.1"/>
    </source>
</evidence>
<sequence>MHLMALGMFLFEIGTLPYEEMQRRTDWQHARSPRVGARDATQFTGPGEETVSLSGAVYAEIADGRVSLDDLRSMADDGEALPLVDGTGTVYGNFVITAIDERHAFLMADGRARRIDFGIDLLRVDDPSARNNAQAQA</sequence>
<gene>
    <name evidence="1" type="ORF">A6768_16600</name>
</gene>
<proteinExistence type="predicted"/>
<evidence type="ECO:0000313" key="2">
    <source>
        <dbReference type="Proteomes" id="UP000219422"/>
    </source>
</evidence>
<accession>A0A291N810</accession>
<dbReference type="PIRSF" id="PIRSF029208">
    <property type="entry name" value="Phage_tail_GPU"/>
    <property type="match status" value="1"/>
</dbReference>
<organism evidence="1 2">
    <name type="scientific">Sphingobium yanoikuyae</name>
    <name type="common">Sphingomonas yanoikuyae</name>
    <dbReference type="NCBI Taxonomy" id="13690"/>
    <lineage>
        <taxon>Bacteria</taxon>
        <taxon>Pseudomonadati</taxon>
        <taxon>Pseudomonadota</taxon>
        <taxon>Alphaproteobacteria</taxon>
        <taxon>Sphingomonadales</taxon>
        <taxon>Sphingomonadaceae</taxon>
        <taxon>Sphingobium</taxon>
    </lineage>
</organism>
<dbReference type="Proteomes" id="UP000219422">
    <property type="component" value="Chromosome"/>
</dbReference>
<dbReference type="AlphaFoldDB" id="A0A291N810"/>
<name>A0A291N810_SPHYA</name>
<dbReference type="Pfam" id="PF06995">
    <property type="entry name" value="Phage_P2_GpU"/>
    <property type="match status" value="1"/>
</dbReference>